<dbReference type="STRING" id="633194.SAMN05421759_10857"/>
<dbReference type="InterPro" id="IPR036873">
    <property type="entry name" value="Rhodanese-like_dom_sf"/>
</dbReference>
<dbReference type="SUPFAM" id="SSF52821">
    <property type="entry name" value="Rhodanese/Cell cycle control phosphatase"/>
    <property type="match status" value="1"/>
</dbReference>
<reference evidence="3" key="1">
    <citation type="submission" date="2017-01" db="EMBL/GenBank/DDBJ databases">
        <authorList>
            <person name="Varghese N."/>
            <person name="Submissions S."/>
        </authorList>
    </citation>
    <scope>NUCLEOTIDE SEQUENCE [LARGE SCALE GENOMIC DNA]</scope>
    <source>
        <strain evidence="3">DSM 29430</strain>
    </source>
</reference>
<dbReference type="RefSeq" id="WP_327214088.1">
    <property type="nucleotide sequence ID" value="NZ_FTOQ01000008.1"/>
</dbReference>
<dbReference type="CDD" id="cd00158">
    <property type="entry name" value="RHOD"/>
    <property type="match status" value="1"/>
</dbReference>
<dbReference type="InterPro" id="IPR001763">
    <property type="entry name" value="Rhodanese-like_dom"/>
</dbReference>
<feature type="domain" description="Rhodanese" evidence="1">
    <location>
        <begin position="100"/>
        <end position="204"/>
    </location>
</feature>
<proteinExistence type="predicted"/>
<dbReference type="PROSITE" id="PS50206">
    <property type="entry name" value="RHODANESE_3"/>
    <property type="match status" value="1"/>
</dbReference>
<dbReference type="Proteomes" id="UP000186684">
    <property type="component" value="Unassembled WGS sequence"/>
</dbReference>
<organism evidence="2 3">
    <name type="scientific">Roseivivax lentus</name>
    <dbReference type="NCBI Taxonomy" id="633194"/>
    <lineage>
        <taxon>Bacteria</taxon>
        <taxon>Pseudomonadati</taxon>
        <taxon>Pseudomonadota</taxon>
        <taxon>Alphaproteobacteria</taxon>
        <taxon>Rhodobacterales</taxon>
        <taxon>Roseobacteraceae</taxon>
        <taxon>Roseivivax</taxon>
    </lineage>
</organism>
<protein>
    <submittedName>
        <fullName evidence="2">Rhodanese-related sulfurtransferase</fullName>
    </submittedName>
</protein>
<keyword evidence="2" id="KW-0808">Transferase</keyword>
<dbReference type="EMBL" id="FTOQ01000008">
    <property type="protein sequence ID" value="SIS97234.1"/>
    <property type="molecule type" value="Genomic_DNA"/>
</dbReference>
<dbReference type="Gene3D" id="3.40.250.10">
    <property type="entry name" value="Rhodanese-like domain"/>
    <property type="match status" value="1"/>
</dbReference>
<gene>
    <name evidence="2" type="ORF">SAMN05421759_10857</name>
</gene>
<dbReference type="GO" id="GO:0016740">
    <property type="term" value="F:transferase activity"/>
    <property type="evidence" value="ECO:0007669"/>
    <property type="project" value="UniProtKB-KW"/>
</dbReference>
<name>A0A1N7NFU4_9RHOB</name>
<evidence type="ECO:0000313" key="3">
    <source>
        <dbReference type="Proteomes" id="UP000186684"/>
    </source>
</evidence>
<accession>A0A1N7NFU4</accession>
<keyword evidence="3" id="KW-1185">Reference proteome</keyword>
<evidence type="ECO:0000259" key="1">
    <source>
        <dbReference type="PROSITE" id="PS50206"/>
    </source>
</evidence>
<sequence length="206" mass="21988">MTETRRIGALALVLGMAIGGLSPNGAEAEEAVNITRDLPSVTVETGGGAVEIKRIQDVDNVLTGAFARTSRPCPDFCIQPMQPAPGVTTIGELELLAALQDPEVTVIDSRVRPDWETGTIPGAISMPYTEMPDRLHELGCEPDFDGFECGPDVGAIVLFCNGPWCGQSPTAIRRIIEAGFPAEKISYYRWGMQGWRLLGLTVAGGS</sequence>
<dbReference type="AlphaFoldDB" id="A0A1N7NFU4"/>
<dbReference type="Pfam" id="PF00581">
    <property type="entry name" value="Rhodanese"/>
    <property type="match status" value="1"/>
</dbReference>
<dbReference type="SMART" id="SM00450">
    <property type="entry name" value="RHOD"/>
    <property type="match status" value="1"/>
</dbReference>
<evidence type="ECO:0000313" key="2">
    <source>
        <dbReference type="EMBL" id="SIS97234.1"/>
    </source>
</evidence>